<evidence type="ECO:0000256" key="2">
    <source>
        <dbReference type="SAM" id="SignalP"/>
    </source>
</evidence>
<dbReference type="Proteomes" id="UP000027138">
    <property type="component" value="Unassembled WGS sequence"/>
</dbReference>
<evidence type="ECO:0000313" key="4">
    <source>
        <dbReference type="Proteomes" id="UP000027138"/>
    </source>
</evidence>
<sequence length="361" mass="40146">MAQIRPHILVALFIALLAAEATIVRGDGGNDNKNGNGTQNNNGNQNNNSDDGDFDEMEPLETGQERAKCKKKGACNMKTLVCPPQCPGKKPKDNKKKKGCHVDCSSKCEATCKWRKPNCNGYGSLCYDPRFVGGDGVMFYFHGEKGGNFAIVSDYNLQINAHFIGTRPERRTRDFTWVQALSIMFDTHNLVIAAKKISQWNSNLDALMAKWDGEEITIPNNAEAEWRSLGDQEREVMIERTDYRNSIRVKIGGLVEMDIKVTPIGKKENLVHNYQLPNNDAFAHLETQFRFKKLSDSVEGILGKTYRPGYVSPVKIGVAMPIMGGEDKYKTPSLLSPICQACRFQKTQSSSTIPEGTIATV</sequence>
<dbReference type="InterPro" id="IPR009646">
    <property type="entry name" value="Root_cap"/>
</dbReference>
<keyword evidence="4" id="KW-1185">Reference proteome</keyword>
<feature type="chain" id="PRO_5001644460" evidence="2">
    <location>
        <begin position="22"/>
        <end position="361"/>
    </location>
</feature>
<dbReference type="PANTHER" id="PTHR31656">
    <property type="entry name" value="ROOT CAP DOMAIN-CONTAINING PROTEIN"/>
    <property type="match status" value="1"/>
</dbReference>
<organism evidence="3 4">
    <name type="scientific">Jatropha curcas</name>
    <name type="common">Barbados nut</name>
    <dbReference type="NCBI Taxonomy" id="180498"/>
    <lineage>
        <taxon>Eukaryota</taxon>
        <taxon>Viridiplantae</taxon>
        <taxon>Streptophyta</taxon>
        <taxon>Embryophyta</taxon>
        <taxon>Tracheophyta</taxon>
        <taxon>Spermatophyta</taxon>
        <taxon>Magnoliopsida</taxon>
        <taxon>eudicotyledons</taxon>
        <taxon>Gunneridae</taxon>
        <taxon>Pentapetalae</taxon>
        <taxon>rosids</taxon>
        <taxon>fabids</taxon>
        <taxon>Malpighiales</taxon>
        <taxon>Euphorbiaceae</taxon>
        <taxon>Crotonoideae</taxon>
        <taxon>Jatropheae</taxon>
        <taxon>Jatropha</taxon>
    </lineage>
</organism>
<dbReference type="KEGG" id="jcu:105628322"/>
<feature type="signal peptide" evidence="2">
    <location>
        <begin position="1"/>
        <end position="21"/>
    </location>
</feature>
<gene>
    <name evidence="3" type="ORF">JCGZ_05535</name>
</gene>
<evidence type="ECO:0000313" key="3">
    <source>
        <dbReference type="EMBL" id="KDP44068.1"/>
    </source>
</evidence>
<reference evidence="3 4" key="1">
    <citation type="journal article" date="2014" name="PLoS ONE">
        <title>Global Analysis of Gene Expression Profiles in Physic Nut (Jatropha curcas L.) Seedlings Exposed to Salt Stress.</title>
        <authorList>
            <person name="Zhang L."/>
            <person name="Zhang C."/>
            <person name="Wu P."/>
            <person name="Chen Y."/>
            <person name="Li M."/>
            <person name="Jiang H."/>
            <person name="Wu G."/>
        </authorList>
    </citation>
    <scope>NUCLEOTIDE SEQUENCE [LARGE SCALE GENOMIC DNA]</scope>
    <source>
        <strain evidence="4">cv. GZQX0401</strain>
        <tissue evidence="3">Young leaves</tissue>
    </source>
</reference>
<feature type="compositionally biased region" description="Acidic residues" evidence="1">
    <location>
        <begin position="50"/>
        <end position="59"/>
    </location>
</feature>
<evidence type="ECO:0000256" key="1">
    <source>
        <dbReference type="SAM" id="MobiDB-lite"/>
    </source>
</evidence>
<dbReference type="STRING" id="180498.A0A067L9Z7"/>
<keyword evidence="2" id="KW-0732">Signal</keyword>
<name>A0A067L9Z7_JATCU</name>
<dbReference type="EMBL" id="KK914256">
    <property type="protein sequence ID" value="KDP44068.1"/>
    <property type="molecule type" value="Genomic_DNA"/>
</dbReference>
<accession>A0A067L9Z7</accession>
<protein>
    <submittedName>
        <fullName evidence="3">Uncharacterized protein</fullName>
    </submittedName>
</protein>
<feature type="region of interest" description="Disordered" evidence="1">
    <location>
        <begin position="29"/>
        <end position="63"/>
    </location>
</feature>
<proteinExistence type="predicted"/>
<feature type="compositionally biased region" description="Low complexity" evidence="1">
    <location>
        <begin position="31"/>
        <end position="49"/>
    </location>
</feature>
<dbReference type="Pfam" id="PF06830">
    <property type="entry name" value="Root_cap"/>
    <property type="match status" value="1"/>
</dbReference>
<dbReference type="AlphaFoldDB" id="A0A067L9Z7"/>
<dbReference type="OrthoDB" id="585770at2759"/>